<dbReference type="AlphaFoldDB" id="A0AAD1RC24"/>
<evidence type="ECO:0000313" key="3">
    <source>
        <dbReference type="Proteomes" id="UP001295444"/>
    </source>
</evidence>
<keyword evidence="1" id="KW-0732">Signal</keyword>
<keyword evidence="3" id="KW-1185">Reference proteome</keyword>
<sequence length="122" mass="13897">MNFFRCLLATLLPQYAAKCIQVDGCFRLAKSNRALADVPRDVLVHFPLLRDKLVLQDTGKNRALLPFEEMQLQFLQDMETAIPTNYKEWLFSKHQLQVGTLTSPDSQQGLSLPAVTGHYFTL</sequence>
<evidence type="ECO:0000256" key="1">
    <source>
        <dbReference type="SAM" id="SignalP"/>
    </source>
</evidence>
<dbReference type="Proteomes" id="UP001295444">
    <property type="component" value="Chromosome 02"/>
</dbReference>
<gene>
    <name evidence="2" type="ORF">PECUL_23A061808</name>
</gene>
<evidence type="ECO:0000313" key="2">
    <source>
        <dbReference type="EMBL" id="CAH2247733.1"/>
    </source>
</evidence>
<protein>
    <submittedName>
        <fullName evidence="2">Uncharacterized protein</fullName>
    </submittedName>
</protein>
<organism evidence="2 3">
    <name type="scientific">Pelobates cultripes</name>
    <name type="common">Western spadefoot toad</name>
    <dbReference type="NCBI Taxonomy" id="61616"/>
    <lineage>
        <taxon>Eukaryota</taxon>
        <taxon>Metazoa</taxon>
        <taxon>Chordata</taxon>
        <taxon>Craniata</taxon>
        <taxon>Vertebrata</taxon>
        <taxon>Euteleostomi</taxon>
        <taxon>Amphibia</taxon>
        <taxon>Batrachia</taxon>
        <taxon>Anura</taxon>
        <taxon>Pelobatoidea</taxon>
        <taxon>Pelobatidae</taxon>
        <taxon>Pelobates</taxon>
    </lineage>
</organism>
<proteinExistence type="predicted"/>
<dbReference type="EMBL" id="OW240913">
    <property type="protein sequence ID" value="CAH2247733.1"/>
    <property type="molecule type" value="Genomic_DNA"/>
</dbReference>
<reference evidence="2" key="1">
    <citation type="submission" date="2022-03" db="EMBL/GenBank/DDBJ databases">
        <authorList>
            <person name="Alioto T."/>
            <person name="Alioto T."/>
            <person name="Gomez Garrido J."/>
        </authorList>
    </citation>
    <scope>NUCLEOTIDE SEQUENCE</scope>
</reference>
<name>A0AAD1RC24_PELCU</name>
<feature type="chain" id="PRO_5042070815" evidence="1">
    <location>
        <begin position="18"/>
        <end position="122"/>
    </location>
</feature>
<feature type="signal peptide" evidence="1">
    <location>
        <begin position="1"/>
        <end position="17"/>
    </location>
</feature>
<accession>A0AAD1RC24</accession>